<keyword evidence="2" id="KW-1185">Reference proteome</keyword>
<evidence type="ECO:0000313" key="2">
    <source>
        <dbReference type="Proteomes" id="UP000184480"/>
    </source>
</evidence>
<dbReference type="EMBL" id="FQUC01000009">
    <property type="protein sequence ID" value="SHF71741.1"/>
    <property type="molecule type" value="Genomic_DNA"/>
</dbReference>
<sequence length="32" mass="3924">MEKDNNIPKFNFFRMFRGGFNSMVFENTVWGY</sequence>
<gene>
    <name evidence="1" type="ORF">SAMN05444362_10985</name>
</gene>
<evidence type="ECO:0000313" key="1">
    <source>
        <dbReference type="EMBL" id="SHF71741.1"/>
    </source>
</evidence>
<dbReference type="AlphaFoldDB" id="A0A1M5DY33"/>
<protein>
    <submittedName>
        <fullName evidence="1">Uncharacterized protein</fullName>
    </submittedName>
</protein>
<proteinExistence type="predicted"/>
<name>A0A1M5DY33_9BACT</name>
<dbReference type="Proteomes" id="UP000184480">
    <property type="component" value="Unassembled WGS sequence"/>
</dbReference>
<dbReference type="STRING" id="1346286.SAMN05444362_10985"/>
<accession>A0A1M5DY33</accession>
<organism evidence="1 2">
    <name type="scientific">Dysgonomonas macrotermitis</name>
    <dbReference type="NCBI Taxonomy" id="1346286"/>
    <lineage>
        <taxon>Bacteria</taxon>
        <taxon>Pseudomonadati</taxon>
        <taxon>Bacteroidota</taxon>
        <taxon>Bacteroidia</taxon>
        <taxon>Bacteroidales</taxon>
        <taxon>Dysgonomonadaceae</taxon>
        <taxon>Dysgonomonas</taxon>
    </lineage>
</organism>
<reference evidence="2" key="1">
    <citation type="submission" date="2016-11" db="EMBL/GenBank/DDBJ databases">
        <authorList>
            <person name="Varghese N."/>
            <person name="Submissions S."/>
        </authorList>
    </citation>
    <scope>NUCLEOTIDE SEQUENCE [LARGE SCALE GENOMIC DNA]</scope>
    <source>
        <strain evidence="2">DSM 27370</strain>
    </source>
</reference>